<dbReference type="NCBIfam" id="TIGR00157">
    <property type="entry name" value="ribosome small subunit-dependent GTPase A"/>
    <property type="match status" value="1"/>
</dbReference>
<keyword evidence="5 10" id="KW-0547">Nucleotide-binding</keyword>
<keyword evidence="1 10" id="KW-0963">Cytoplasm</keyword>
<dbReference type="RefSeq" id="WP_258383406.1">
    <property type="nucleotide sequence ID" value="NZ_CP091430.1"/>
</dbReference>
<dbReference type="CDD" id="cd01854">
    <property type="entry name" value="YjeQ_EngC"/>
    <property type="match status" value="1"/>
</dbReference>
<evidence type="ECO:0000256" key="10">
    <source>
        <dbReference type="HAMAP-Rule" id="MF_01820"/>
    </source>
</evidence>
<evidence type="ECO:0000256" key="7">
    <source>
        <dbReference type="ARBA" id="ARBA00022833"/>
    </source>
</evidence>
<keyword evidence="2 10" id="KW-0690">Ribosome biogenesis</keyword>
<proteinExistence type="inferred from homology"/>
<feature type="binding site" evidence="10">
    <location>
        <begin position="202"/>
        <end position="210"/>
    </location>
    <ligand>
        <name>GTP</name>
        <dbReference type="ChEBI" id="CHEBI:37565"/>
    </ligand>
</feature>
<dbReference type="EMBL" id="CP091430">
    <property type="protein sequence ID" value="UVI27320.1"/>
    <property type="molecule type" value="Genomic_DNA"/>
</dbReference>
<evidence type="ECO:0000256" key="11">
    <source>
        <dbReference type="SAM" id="MobiDB-lite"/>
    </source>
</evidence>
<dbReference type="InterPro" id="IPR027417">
    <property type="entry name" value="P-loop_NTPase"/>
</dbReference>
<dbReference type="Pfam" id="PF03193">
    <property type="entry name" value="RsgA_GTPase"/>
    <property type="match status" value="1"/>
</dbReference>
<evidence type="ECO:0000256" key="1">
    <source>
        <dbReference type="ARBA" id="ARBA00022490"/>
    </source>
</evidence>
<dbReference type="Gene3D" id="3.40.50.300">
    <property type="entry name" value="P-loop containing nucleotide triphosphate hydrolases"/>
    <property type="match status" value="1"/>
</dbReference>
<keyword evidence="7 10" id="KW-0862">Zinc</keyword>
<comment type="cofactor">
    <cofactor evidence="10">
        <name>Zn(2+)</name>
        <dbReference type="ChEBI" id="CHEBI:29105"/>
    </cofactor>
    <text evidence="10">Binds 1 zinc ion per subunit.</text>
</comment>
<feature type="domain" description="CP-type G" evidence="13">
    <location>
        <begin position="102"/>
        <end position="260"/>
    </location>
</feature>
<dbReference type="InterPro" id="IPR004881">
    <property type="entry name" value="Ribosome_biogen_GTPase_RsgA"/>
</dbReference>
<comment type="function">
    <text evidence="10">One of several proteins that assist in the late maturation steps of the functional core of the 30S ribosomal subunit. Helps release RbfA from mature subunits. May play a role in the assembly of ribosomal proteins into the subunit. Circularly permuted GTPase that catalyzes slow GTP hydrolysis, GTPase activity is stimulated by the 30S ribosomal subunit.</text>
</comment>
<feature type="domain" description="EngC GTPase" evidence="12">
    <location>
        <begin position="111"/>
        <end position="258"/>
    </location>
</feature>
<evidence type="ECO:0000256" key="5">
    <source>
        <dbReference type="ARBA" id="ARBA00022741"/>
    </source>
</evidence>
<feature type="binding site" evidence="10">
    <location>
        <position position="296"/>
    </location>
    <ligand>
        <name>Zn(2+)</name>
        <dbReference type="ChEBI" id="CHEBI:29105"/>
    </ligand>
</feature>
<comment type="similarity">
    <text evidence="10">Belongs to the TRAFAC class YlqF/YawG GTPase family. RsgA subfamily.</text>
</comment>
<dbReference type="Gene3D" id="1.10.40.50">
    <property type="entry name" value="Probable gtpase engc, domain 3"/>
    <property type="match status" value="1"/>
</dbReference>
<reference evidence="14" key="1">
    <citation type="submission" date="2022-01" db="EMBL/GenBank/DDBJ databases">
        <title>Paenibacillus spongiae sp. nov., isolated from marine sponge.</title>
        <authorList>
            <person name="Li Z."/>
            <person name="Zhang M."/>
        </authorList>
    </citation>
    <scope>NUCLEOTIDE SEQUENCE</scope>
    <source>
        <strain evidence="14">PHS-Z3</strain>
    </source>
</reference>
<evidence type="ECO:0000256" key="8">
    <source>
        <dbReference type="ARBA" id="ARBA00022884"/>
    </source>
</evidence>
<comment type="subunit">
    <text evidence="10">Monomer. Associates with 30S ribosomal subunit, binds 16S rRNA.</text>
</comment>
<dbReference type="HAMAP" id="MF_01820">
    <property type="entry name" value="GTPase_RsgA"/>
    <property type="match status" value="1"/>
</dbReference>
<feature type="binding site" evidence="10">
    <location>
        <position position="283"/>
    </location>
    <ligand>
        <name>Zn(2+)</name>
        <dbReference type="ChEBI" id="CHEBI:29105"/>
    </ligand>
</feature>
<evidence type="ECO:0000256" key="4">
    <source>
        <dbReference type="ARBA" id="ARBA00022730"/>
    </source>
</evidence>
<keyword evidence="15" id="KW-1185">Reference proteome</keyword>
<dbReference type="InterPro" id="IPR030378">
    <property type="entry name" value="G_CP_dom"/>
</dbReference>
<dbReference type="Proteomes" id="UP001057877">
    <property type="component" value="Chromosome"/>
</dbReference>
<gene>
    <name evidence="10 14" type="primary">rsgA</name>
    <name evidence="14" type="ORF">L1F29_17725</name>
</gene>
<keyword evidence="9 10" id="KW-0342">GTP-binding</keyword>
<accession>A0ABY5S192</accession>
<evidence type="ECO:0000256" key="6">
    <source>
        <dbReference type="ARBA" id="ARBA00022801"/>
    </source>
</evidence>
<protein>
    <recommendedName>
        <fullName evidence="10">Small ribosomal subunit biogenesis GTPase RsgA</fullName>
        <ecNumber evidence="10">3.6.1.-</ecNumber>
    </recommendedName>
</protein>
<evidence type="ECO:0000256" key="2">
    <source>
        <dbReference type="ARBA" id="ARBA00022517"/>
    </source>
</evidence>
<sequence length="365" mass="40531">MIDLKPYGYVEAETPPIGLIPGRVTELQREQYTVITEQGEVTAVLKGTFYHTAGAREDFPCVGDYVWLQYNENGASRIAKLLPRRSKFSRADYSGHAAGYAKTILEQVVATNFDYVFIVSSLNWDFKVNRIMRYLTQTRQSGGQPVVILTKADLAPDFNGPLADVQKASPDVPVHAVSSHAGVGLDALSEYLQPGKTVVFLGMSGVGKSSLLNALMNQEVMTVKAIREDDSRGRHTTTHRQLFMLPSGAMVIDTPGMRELGLFGADDGISAGFNDVEELFTQCRFHDCRHKTEPGCAVLTALADGSLQHEHWKRYLAQKRENKFADDKAGYLTDKRARHKSLAMQSKNMKKSGDSRNENRNVQIL</sequence>
<evidence type="ECO:0000259" key="12">
    <source>
        <dbReference type="PROSITE" id="PS50936"/>
    </source>
</evidence>
<name>A0ABY5S192_9BACL</name>
<feature type="binding site" evidence="10">
    <location>
        <position position="288"/>
    </location>
    <ligand>
        <name>Zn(2+)</name>
        <dbReference type="ChEBI" id="CHEBI:29105"/>
    </ligand>
</feature>
<organism evidence="14 15">
    <name type="scientific">Paenibacillus spongiae</name>
    <dbReference type="NCBI Taxonomy" id="2909671"/>
    <lineage>
        <taxon>Bacteria</taxon>
        <taxon>Bacillati</taxon>
        <taxon>Bacillota</taxon>
        <taxon>Bacilli</taxon>
        <taxon>Bacillales</taxon>
        <taxon>Paenibacillaceae</taxon>
        <taxon>Paenibacillus</taxon>
    </lineage>
</organism>
<keyword evidence="3 10" id="KW-0479">Metal-binding</keyword>
<dbReference type="PANTHER" id="PTHR32120">
    <property type="entry name" value="SMALL RIBOSOMAL SUBUNIT BIOGENESIS GTPASE RSGA"/>
    <property type="match status" value="1"/>
</dbReference>
<evidence type="ECO:0000313" key="14">
    <source>
        <dbReference type="EMBL" id="UVI27320.1"/>
    </source>
</evidence>
<dbReference type="SUPFAM" id="SSF52540">
    <property type="entry name" value="P-loop containing nucleoside triphosphate hydrolases"/>
    <property type="match status" value="1"/>
</dbReference>
<feature type="region of interest" description="Disordered" evidence="11">
    <location>
        <begin position="342"/>
        <end position="365"/>
    </location>
</feature>
<feature type="binding site" evidence="10">
    <location>
        <begin position="150"/>
        <end position="153"/>
    </location>
    <ligand>
        <name>GTP</name>
        <dbReference type="ChEBI" id="CHEBI:37565"/>
    </ligand>
</feature>
<evidence type="ECO:0000313" key="15">
    <source>
        <dbReference type="Proteomes" id="UP001057877"/>
    </source>
</evidence>
<evidence type="ECO:0000256" key="9">
    <source>
        <dbReference type="ARBA" id="ARBA00023134"/>
    </source>
</evidence>
<comment type="subcellular location">
    <subcellularLocation>
        <location evidence="10">Cytoplasm</location>
    </subcellularLocation>
</comment>
<keyword evidence="4 10" id="KW-0699">rRNA-binding</keyword>
<dbReference type="InterPro" id="IPR010914">
    <property type="entry name" value="RsgA_GTPase_dom"/>
</dbReference>
<keyword evidence="6 10" id="KW-0378">Hydrolase</keyword>
<dbReference type="InterPro" id="IPR012340">
    <property type="entry name" value="NA-bd_OB-fold"/>
</dbReference>
<keyword evidence="8 10" id="KW-0694">RNA-binding</keyword>
<dbReference type="SUPFAM" id="SSF50249">
    <property type="entry name" value="Nucleic acid-binding proteins"/>
    <property type="match status" value="1"/>
</dbReference>
<evidence type="ECO:0000256" key="3">
    <source>
        <dbReference type="ARBA" id="ARBA00022723"/>
    </source>
</evidence>
<dbReference type="PANTHER" id="PTHR32120:SF10">
    <property type="entry name" value="SMALL RIBOSOMAL SUBUNIT BIOGENESIS GTPASE RSGA"/>
    <property type="match status" value="1"/>
</dbReference>
<evidence type="ECO:0000259" key="13">
    <source>
        <dbReference type="PROSITE" id="PS51721"/>
    </source>
</evidence>
<dbReference type="EC" id="3.6.1.-" evidence="10"/>
<dbReference type="PROSITE" id="PS50936">
    <property type="entry name" value="ENGC_GTPASE"/>
    <property type="match status" value="1"/>
</dbReference>
<dbReference type="PROSITE" id="PS51721">
    <property type="entry name" value="G_CP"/>
    <property type="match status" value="1"/>
</dbReference>
<feature type="binding site" evidence="10">
    <location>
        <position position="290"/>
    </location>
    <ligand>
        <name>Zn(2+)</name>
        <dbReference type="ChEBI" id="CHEBI:29105"/>
    </ligand>
</feature>